<evidence type="ECO:0000256" key="1">
    <source>
        <dbReference type="ARBA" id="ARBA00004459"/>
    </source>
</evidence>
<dbReference type="NCBIfam" id="NF047847">
    <property type="entry name" value="SS_mature_LptM"/>
    <property type="match status" value="1"/>
</dbReference>
<keyword evidence="4" id="KW-0564">Palmitate</keyword>
<dbReference type="InterPro" id="IPR032831">
    <property type="entry name" value="LptM_cons"/>
</dbReference>
<evidence type="ECO:0000256" key="6">
    <source>
        <dbReference type="ARBA" id="ARBA00023288"/>
    </source>
</evidence>
<evidence type="ECO:0000256" key="3">
    <source>
        <dbReference type="ARBA" id="ARBA00023136"/>
    </source>
</evidence>
<dbReference type="Proteomes" id="UP000285523">
    <property type="component" value="Unassembled WGS sequence"/>
</dbReference>
<accession>A0A418V316</accession>
<feature type="region of interest" description="Disordered" evidence="7">
    <location>
        <begin position="33"/>
        <end position="57"/>
    </location>
</feature>
<feature type="compositionally biased region" description="Low complexity" evidence="7">
    <location>
        <begin position="34"/>
        <end position="52"/>
    </location>
</feature>
<dbReference type="PROSITE" id="PS51257">
    <property type="entry name" value="PROKAR_LIPOPROTEIN"/>
    <property type="match status" value="1"/>
</dbReference>
<organism evidence="8 9">
    <name type="scientific">Rhodopseudomonas palustris</name>
    <dbReference type="NCBI Taxonomy" id="1076"/>
    <lineage>
        <taxon>Bacteria</taxon>
        <taxon>Pseudomonadati</taxon>
        <taxon>Pseudomonadota</taxon>
        <taxon>Alphaproteobacteria</taxon>
        <taxon>Hyphomicrobiales</taxon>
        <taxon>Nitrobacteraceae</taxon>
        <taxon>Rhodopseudomonas</taxon>
    </lineage>
</organism>
<evidence type="ECO:0000313" key="9">
    <source>
        <dbReference type="Proteomes" id="UP000285523"/>
    </source>
</evidence>
<protein>
    <recommendedName>
        <fullName evidence="10">Lipoprotein</fullName>
    </recommendedName>
</protein>
<dbReference type="RefSeq" id="WP_119857723.1">
    <property type="nucleotide sequence ID" value="NZ_QYYD01000017.1"/>
</dbReference>
<evidence type="ECO:0000313" key="8">
    <source>
        <dbReference type="EMBL" id="RJF70469.1"/>
    </source>
</evidence>
<dbReference type="OrthoDB" id="8139551at2"/>
<gene>
    <name evidence="8" type="ORF">D4Q52_16820</name>
</gene>
<evidence type="ECO:0000256" key="2">
    <source>
        <dbReference type="ARBA" id="ARBA00022729"/>
    </source>
</evidence>
<evidence type="ECO:0000256" key="4">
    <source>
        <dbReference type="ARBA" id="ARBA00023139"/>
    </source>
</evidence>
<evidence type="ECO:0000256" key="5">
    <source>
        <dbReference type="ARBA" id="ARBA00023237"/>
    </source>
</evidence>
<keyword evidence="5" id="KW-0998">Cell outer membrane</keyword>
<keyword evidence="2" id="KW-0732">Signal</keyword>
<reference evidence="8 9" key="1">
    <citation type="submission" date="2018-09" db="EMBL/GenBank/DDBJ databases">
        <title>Draft genome sequence of Rhodopseudomonas palustris 2.1.18.</title>
        <authorList>
            <person name="Robertson S.L."/>
            <person name="Meyer T.E."/>
            <person name="Kyndt J.A."/>
        </authorList>
    </citation>
    <scope>NUCLEOTIDE SEQUENCE [LARGE SCALE GENOMIC DNA]</scope>
    <source>
        <strain evidence="8 9">2.1.18</strain>
    </source>
</reference>
<sequence length="84" mass="8250">MNRTAGPSRWALVVIAAATLALAGCGRKGGLDLPAGAADTPGAPTASAAPAAKGDVFDPSYGTNAPPVAGKGQKKRIILDPLLD</sequence>
<dbReference type="EMBL" id="QYYD01000017">
    <property type="protein sequence ID" value="RJF70469.1"/>
    <property type="molecule type" value="Genomic_DNA"/>
</dbReference>
<dbReference type="AlphaFoldDB" id="A0A418V316"/>
<keyword evidence="6" id="KW-0449">Lipoprotein</keyword>
<dbReference type="GO" id="GO:0009279">
    <property type="term" value="C:cell outer membrane"/>
    <property type="evidence" value="ECO:0007669"/>
    <property type="project" value="UniProtKB-SubCell"/>
</dbReference>
<evidence type="ECO:0008006" key="10">
    <source>
        <dbReference type="Google" id="ProtNLM"/>
    </source>
</evidence>
<proteinExistence type="predicted"/>
<comment type="subcellular location">
    <subcellularLocation>
        <location evidence="1">Cell outer membrane</location>
        <topology evidence="1">Lipid-anchor</topology>
    </subcellularLocation>
</comment>
<name>A0A418V316_RHOPL</name>
<keyword evidence="3" id="KW-0472">Membrane</keyword>
<comment type="caution">
    <text evidence="8">The sequence shown here is derived from an EMBL/GenBank/DDBJ whole genome shotgun (WGS) entry which is preliminary data.</text>
</comment>
<evidence type="ECO:0000256" key="7">
    <source>
        <dbReference type="SAM" id="MobiDB-lite"/>
    </source>
</evidence>
<dbReference type="Pfam" id="PF13627">
    <property type="entry name" value="LptM_cons"/>
    <property type="match status" value="1"/>
</dbReference>